<organism evidence="1 2">
    <name type="scientific">Pseudonocardia parietis</name>
    <dbReference type="NCBI Taxonomy" id="570936"/>
    <lineage>
        <taxon>Bacteria</taxon>
        <taxon>Bacillati</taxon>
        <taxon>Actinomycetota</taxon>
        <taxon>Actinomycetes</taxon>
        <taxon>Pseudonocardiales</taxon>
        <taxon>Pseudonocardiaceae</taxon>
        <taxon>Pseudonocardia</taxon>
    </lineage>
</organism>
<sequence>MSTDPGPLDLTPLPERLAALGPSPQVAALVEAEHARWRELHDRLIGIIAAAIDVAVDHGTPLQEVLDELVDRTRVGLDALVPDRIDPAAIAALLRAHGSTGTVHETADAVEFRHECGSGLRYWRDHPATATVGDGEVEGVPAERPRYCARCMHTIAGHGGGRWTVAPPADPAEHCTWRIAR</sequence>
<comment type="caution">
    <text evidence="1">The sequence shown here is derived from an EMBL/GenBank/DDBJ whole genome shotgun (WGS) entry which is preliminary data.</text>
</comment>
<reference evidence="1 2" key="1">
    <citation type="submission" date="2021-03" db="EMBL/GenBank/DDBJ databases">
        <title>Sequencing the genomes of 1000 actinobacteria strains.</title>
        <authorList>
            <person name="Klenk H.-P."/>
        </authorList>
    </citation>
    <scope>NUCLEOTIDE SEQUENCE [LARGE SCALE GENOMIC DNA]</scope>
    <source>
        <strain evidence="1 2">DSM 45256</strain>
    </source>
</reference>
<proteinExistence type="predicted"/>
<evidence type="ECO:0000313" key="2">
    <source>
        <dbReference type="Proteomes" id="UP001519295"/>
    </source>
</evidence>
<dbReference type="Proteomes" id="UP001519295">
    <property type="component" value="Unassembled WGS sequence"/>
</dbReference>
<keyword evidence="2" id="KW-1185">Reference proteome</keyword>
<evidence type="ECO:0008006" key="3">
    <source>
        <dbReference type="Google" id="ProtNLM"/>
    </source>
</evidence>
<gene>
    <name evidence="1" type="ORF">JOF36_005091</name>
</gene>
<dbReference type="RefSeq" id="WP_210031394.1">
    <property type="nucleotide sequence ID" value="NZ_JAGINU010000001.1"/>
</dbReference>
<name>A0ABS4VZK9_9PSEU</name>
<evidence type="ECO:0000313" key="1">
    <source>
        <dbReference type="EMBL" id="MBP2369395.1"/>
    </source>
</evidence>
<accession>A0ABS4VZK9</accession>
<dbReference type="EMBL" id="JAGINU010000001">
    <property type="protein sequence ID" value="MBP2369395.1"/>
    <property type="molecule type" value="Genomic_DNA"/>
</dbReference>
<protein>
    <recommendedName>
        <fullName evidence="3">CGNR zinc finger protein</fullName>
    </recommendedName>
</protein>